<comment type="caution">
    <text evidence="4">The sequence shown here is derived from an EMBL/GenBank/DDBJ whole genome shotgun (WGS) entry which is preliminary data.</text>
</comment>
<dbReference type="InterPro" id="IPR045004">
    <property type="entry name" value="ECH_dom"/>
</dbReference>
<protein>
    <recommendedName>
        <fullName evidence="2">3-hydroxyisobutyryl-CoA hydrolase</fullName>
        <shortName evidence="2">HIB-CoA hydrolase</shortName>
        <shortName evidence="2">HIBYL-CoA-H</shortName>
        <ecNumber evidence="2">3.1.2.4</ecNumber>
    </recommendedName>
    <alternativeName>
        <fullName evidence="2">3-hydroxyisobutyryl-coenzyme A hydrolase</fullName>
    </alternativeName>
</protein>
<dbReference type="AlphaFoldDB" id="A0AAP0DTE3"/>
<gene>
    <name evidence="4" type="ORF">SSX86_005142</name>
</gene>
<dbReference type="GO" id="GO:0006574">
    <property type="term" value="P:L-valine catabolic process"/>
    <property type="evidence" value="ECO:0007669"/>
    <property type="project" value="UniProtKB-UniRule"/>
</dbReference>
<dbReference type="Pfam" id="PF16113">
    <property type="entry name" value="ECH_2"/>
    <property type="match status" value="1"/>
</dbReference>
<dbReference type="PANTHER" id="PTHR43176:SF6">
    <property type="entry name" value="3-HYDROXYISOBUTYRYL-COA HYDROLASE"/>
    <property type="match status" value="1"/>
</dbReference>
<organism evidence="4 5">
    <name type="scientific">Deinandra increscens subsp. villosa</name>
    <dbReference type="NCBI Taxonomy" id="3103831"/>
    <lineage>
        <taxon>Eukaryota</taxon>
        <taxon>Viridiplantae</taxon>
        <taxon>Streptophyta</taxon>
        <taxon>Embryophyta</taxon>
        <taxon>Tracheophyta</taxon>
        <taxon>Spermatophyta</taxon>
        <taxon>Magnoliopsida</taxon>
        <taxon>eudicotyledons</taxon>
        <taxon>Gunneridae</taxon>
        <taxon>Pentapetalae</taxon>
        <taxon>asterids</taxon>
        <taxon>campanulids</taxon>
        <taxon>Asterales</taxon>
        <taxon>Asteraceae</taxon>
        <taxon>Asteroideae</taxon>
        <taxon>Heliantheae alliance</taxon>
        <taxon>Madieae</taxon>
        <taxon>Madiinae</taxon>
        <taxon>Deinandra</taxon>
    </lineage>
</organism>
<dbReference type="PANTHER" id="PTHR43176">
    <property type="entry name" value="3-HYDROXYISOBUTYRYL-COA HYDROLASE-RELATED"/>
    <property type="match status" value="1"/>
</dbReference>
<dbReference type="EMBL" id="JBCNJP010000007">
    <property type="protein sequence ID" value="KAK9076808.1"/>
    <property type="molecule type" value="Genomic_DNA"/>
</dbReference>
<reference evidence="4 5" key="1">
    <citation type="submission" date="2024-04" db="EMBL/GenBank/DDBJ databases">
        <title>The reference genome of an endangered Asteraceae, Deinandra increscens subsp. villosa, native to the Central Coast of California.</title>
        <authorList>
            <person name="Guilliams M."/>
            <person name="Hasenstab-Lehman K."/>
            <person name="Meyer R."/>
            <person name="Mcevoy S."/>
        </authorList>
    </citation>
    <scope>NUCLEOTIDE SEQUENCE [LARGE SCALE GENOMIC DNA]</scope>
    <source>
        <tissue evidence="4">Leaf</tissue>
    </source>
</reference>
<evidence type="ECO:0000259" key="3">
    <source>
        <dbReference type="Pfam" id="PF16113"/>
    </source>
</evidence>
<proteinExistence type="inferred from homology"/>
<dbReference type="CDD" id="cd06558">
    <property type="entry name" value="crotonase-like"/>
    <property type="match status" value="1"/>
</dbReference>
<dbReference type="NCBIfam" id="NF004127">
    <property type="entry name" value="PRK05617.1"/>
    <property type="match status" value="1"/>
</dbReference>
<dbReference type="Proteomes" id="UP001408789">
    <property type="component" value="Unassembled WGS sequence"/>
</dbReference>
<comment type="catalytic activity">
    <reaction evidence="2">
        <text>3-hydroxy-2-methylpropanoyl-CoA + H2O = 3-hydroxy-2-methylpropanoate + CoA + H(+)</text>
        <dbReference type="Rhea" id="RHEA:20888"/>
        <dbReference type="ChEBI" id="CHEBI:11805"/>
        <dbReference type="ChEBI" id="CHEBI:15377"/>
        <dbReference type="ChEBI" id="CHEBI:15378"/>
        <dbReference type="ChEBI" id="CHEBI:57287"/>
        <dbReference type="ChEBI" id="CHEBI:57340"/>
        <dbReference type="EC" id="3.1.2.4"/>
    </reaction>
</comment>
<dbReference type="SUPFAM" id="SSF52096">
    <property type="entry name" value="ClpP/crotonase"/>
    <property type="match status" value="1"/>
</dbReference>
<keyword evidence="5" id="KW-1185">Reference proteome</keyword>
<evidence type="ECO:0000313" key="4">
    <source>
        <dbReference type="EMBL" id="KAK9076808.1"/>
    </source>
</evidence>
<keyword evidence="1 2" id="KW-0378">Hydrolase</keyword>
<evidence type="ECO:0000256" key="1">
    <source>
        <dbReference type="ARBA" id="ARBA00022801"/>
    </source>
</evidence>
<comment type="similarity">
    <text evidence="2">Belongs to the enoyl-CoA hydratase/isomerase family.</text>
</comment>
<name>A0AAP0DTE3_9ASTR</name>
<evidence type="ECO:0000313" key="5">
    <source>
        <dbReference type="Proteomes" id="UP001408789"/>
    </source>
</evidence>
<accession>A0AAP0DTE3</accession>
<comment type="function">
    <text evidence="2">Hydrolyzes 3-hydroxyisobutyryl-CoA (HIBYL-CoA), a saline catabolite. Has high activity toward isobutyryl-CoA. Could be an isobutyryl-CoA dehydrogenase that functions in valine catabolism.</text>
</comment>
<dbReference type="InterPro" id="IPR032259">
    <property type="entry name" value="HIBYL-CoA-H"/>
</dbReference>
<dbReference type="InterPro" id="IPR029045">
    <property type="entry name" value="ClpP/crotonase-like_dom_sf"/>
</dbReference>
<feature type="domain" description="Enoyl-CoA hydratase/isomerase" evidence="3">
    <location>
        <begin position="24"/>
        <end position="358"/>
    </location>
</feature>
<dbReference type="GO" id="GO:0003860">
    <property type="term" value="F:3-hydroxyisobutyryl-CoA hydrolase activity"/>
    <property type="evidence" value="ECO:0007669"/>
    <property type="project" value="UniProtKB-UniRule"/>
</dbReference>
<dbReference type="EC" id="3.1.2.4" evidence="2"/>
<dbReference type="Gene3D" id="3.90.226.10">
    <property type="entry name" value="2-enoyl-CoA Hydratase, Chain A, domain 1"/>
    <property type="match status" value="1"/>
</dbReference>
<sequence>MASSASKKEENMVTTEDISGGMKVILNRPRKLNALNYELIVRVLRIFESHENDPNINFIILKGNGKAFCAGGDVTSLMALTSAGNWSFGANFFRKQYSLDYLLGTYKKPLIAVIDGIVMGGGAGLSMNAAYRIVTENTIFAMPEASIGSVPDVGASHFLSRLPGYFGEYVALTGVRLKGVEMVECGLATHFVHSKDLGSLENELSLMASSKAKNITRISHVINKYANGRNIRLENANSRFEIINKCFSRETVEDILLALDNFAVDRQEKWILDAIKSMRTSSPLCIKLSLKLIREGRSRTLDRCLAREHLVVSHLLRRTVNDDFYEGPRAMLIDKDKKPQWSPSKVELVTEEMVRKCFLMIDDEDWQPLRLNARSNPSYTMLSKI</sequence>
<evidence type="ECO:0000256" key="2">
    <source>
        <dbReference type="RuleBase" id="RU369070"/>
    </source>
</evidence>
<comment type="pathway">
    <text evidence="2">Amino-acid degradation; L-valine degradation.</text>
</comment>